<protein>
    <submittedName>
        <fullName evidence="4">Uncharacterized protein</fullName>
    </submittedName>
</protein>
<evidence type="ECO:0000313" key="4">
    <source>
        <dbReference type="EMBL" id="MCL7041451.1"/>
    </source>
</evidence>
<name>A0AA41VHN8_PAPNU</name>
<comment type="similarity">
    <text evidence="1">Belongs to the Ole e I family.</text>
</comment>
<dbReference type="PANTHER" id="PTHR31614:SF5">
    <property type="entry name" value="ALLERGEN-LIKE PROTEIN BRSN20"/>
    <property type="match status" value="1"/>
</dbReference>
<dbReference type="InterPro" id="IPR006041">
    <property type="entry name" value="Pollen_Ole_e1_allergen"/>
</dbReference>
<evidence type="ECO:0000256" key="1">
    <source>
        <dbReference type="ARBA" id="ARBA00010049"/>
    </source>
</evidence>
<evidence type="ECO:0000256" key="2">
    <source>
        <dbReference type="ARBA" id="ARBA00023157"/>
    </source>
</evidence>
<gene>
    <name evidence="4" type="ORF">MKW94_028631</name>
</gene>
<proteinExistence type="inferred from homology"/>
<organism evidence="4 5">
    <name type="scientific">Papaver nudicaule</name>
    <name type="common">Iceland poppy</name>
    <dbReference type="NCBI Taxonomy" id="74823"/>
    <lineage>
        <taxon>Eukaryota</taxon>
        <taxon>Viridiplantae</taxon>
        <taxon>Streptophyta</taxon>
        <taxon>Embryophyta</taxon>
        <taxon>Tracheophyta</taxon>
        <taxon>Spermatophyta</taxon>
        <taxon>Magnoliopsida</taxon>
        <taxon>Ranunculales</taxon>
        <taxon>Papaveraceae</taxon>
        <taxon>Papaveroideae</taxon>
        <taxon>Papaver</taxon>
    </lineage>
</organism>
<dbReference type="Proteomes" id="UP001177140">
    <property type="component" value="Unassembled WGS sequence"/>
</dbReference>
<keyword evidence="3" id="KW-0732">Signal</keyword>
<evidence type="ECO:0000256" key="3">
    <source>
        <dbReference type="SAM" id="SignalP"/>
    </source>
</evidence>
<keyword evidence="5" id="KW-1185">Reference proteome</keyword>
<dbReference type="PANTHER" id="PTHR31614">
    <property type="entry name" value="PROTEIN DOWNSTREAM OF FLC-RELATED"/>
    <property type="match status" value="1"/>
</dbReference>
<reference evidence="4" key="1">
    <citation type="submission" date="2022-03" db="EMBL/GenBank/DDBJ databases">
        <title>A functionally conserved STORR gene fusion in Papaver species that diverged 16.8 million years ago.</title>
        <authorList>
            <person name="Catania T."/>
        </authorList>
    </citation>
    <scope>NUCLEOTIDE SEQUENCE</scope>
    <source>
        <strain evidence="4">S-191538</strain>
    </source>
</reference>
<sequence length="160" mass="17769">MVSPKVLILLALCVLPALLVEAVPQKYPYHVKGRVYCETCHLGCEHKYVTYIGGAVVKIECYDEQTNALKYSRSGSTDANGFYVIEVRDDHKDERCFAILVSSPQPDCNTIVPELDRVTAIVTNENGVISHERNVNSLGFKSNTKDARCSGLIQLYNSDV</sequence>
<feature type="chain" id="PRO_5041260074" evidence="3">
    <location>
        <begin position="23"/>
        <end position="160"/>
    </location>
</feature>
<keyword evidence="2" id="KW-1015">Disulfide bond</keyword>
<comment type="caution">
    <text evidence="4">The sequence shown here is derived from an EMBL/GenBank/DDBJ whole genome shotgun (WGS) entry which is preliminary data.</text>
</comment>
<evidence type="ECO:0000313" key="5">
    <source>
        <dbReference type="Proteomes" id="UP001177140"/>
    </source>
</evidence>
<accession>A0AA41VHN8</accession>
<dbReference type="Pfam" id="PF01190">
    <property type="entry name" value="Pollen_Ole_e_1"/>
    <property type="match status" value="1"/>
</dbReference>
<dbReference type="EMBL" id="JAJJMA010223876">
    <property type="protein sequence ID" value="MCL7041451.1"/>
    <property type="molecule type" value="Genomic_DNA"/>
</dbReference>
<dbReference type="AlphaFoldDB" id="A0AA41VHN8"/>
<feature type="signal peptide" evidence="3">
    <location>
        <begin position="1"/>
        <end position="22"/>
    </location>
</feature>